<feature type="transmembrane region" description="Helical" evidence="1">
    <location>
        <begin position="26"/>
        <end position="43"/>
    </location>
</feature>
<evidence type="ECO:0000313" key="3">
    <source>
        <dbReference type="EMBL" id="NLJ22299.1"/>
    </source>
</evidence>
<dbReference type="EMBL" id="JAAYUN010000076">
    <property type="protein sequence ID" value="NLJ22299.1"/>
    <property type="molecule type" value="Genomic_DNA"/>
</dbReference>
<evidence type="ECO:0000256" key="1">
    <source>
        <dbReference type="SAM" id="Phobius"/>
    </source>
</evidence>
<keyword evidence="1" id="KW-0812">Transmembrane</keyword>
<name>A0A7K4AH45_METSH</name>
<reference evidence="3 4" key="1">
    <citation type="journal article" date="2020" name="Biotechnol. Biofuels">
        <title>New insights from the biogas microbiome by comprehensive genome-resolved metagenomics of nearly 1600 species originating from multiple anaerobic digesters.</title>
        <authorList>
            <person name="Campanaro S."/>
            <person name="Treu L."/>
            <person name="Rodriguez-R L.M."/>
            <person name="Kovalovszki A."/>
            <person name="Ziels R.M."/>
            <person name="Maus I."/>
            <person name="Zhu X."/>
            <person name="Kougias P.G."/>
            <person name="Basile A."/>
            <person name="Luo G."/>
            <person name="Schluter A."/>
            <person name="Konstantinidis K.T."/>
            <person name="Angelidaki I."/>
        </authorList>
    </citation>
    <scope>NUCLEOTIDE SEQUENCE [LARGE SCALE GENOMIC DNA]</scope>
    <source>
        <strain evidence="3">AS27yjCOA_157</strain>
    </source>
</reference>
<sequence length="96" mass="10757">MANLSACETGVPGARLPDEVVSLPSAFIRAGFAGAIGSLWTVSEKSTAMLMIRFYQLWRAEGKQPVQALARAQKELREDTRFWHPFYWAAFYMTGV</sequence>
<evidence type="ECO:0000313" key="4">
    <source>
        <dbReference type="Proteomes" id="UP000544742"/>
    </source>
</evidence>
<feature type="domain" description="CHAT" evidence="2">
    <location>
        <begin position="2"/>
        <end position="95"/>
    </location>
</feature>
<dbReference type="AlphaFoldDB" id="A0A7K4AH45"/>
<accession>A0A7K4AH45</accession>
<comment type="caution">
    <text evidence="3">The sequence shown here is derived from an EMBL/GenBank/DDBJ whole genome shotgun (WGS) entry which is preliminary data.</text>
</comment>
<proteinExistence type="predicted"/>
<dbReference type="InterPro" id="IPR024983">
    <property type="entry name" value="CHAT_dom"/>
</dbReference>
<evidence type="ECO:0000259" key="2">
    <source>
        <dbReference type="Pfam" id="PF12770"/>
    </source>
</evidence>
<dbReference type="Pfam" id="PF12770">
    <property type="entry name" value="CHAT"/>
    <property type="match status" value="1"/>
</dbReference>
<keyword evidence="1" id="KW-0472">Membrane</keyword>
<gene>
    <name evidence="3" type="ORF">GX426_04225</name>
</gene>
<dbReference type="Proteomes" id="UP000544742">
    <property type="component" value="Unassembled WGS sequence"/>
</dbReference>
<organism evidence="3 4">
    <name type="scientific">Methanothrix soehngenii</name>
    <name type="common">Methanosaeta concilii</name>
    <dbReference type="NCBI Taxonomy" id="2223"/>
    <lineage>
        <taxon>Archaea</taxon>
        <taxon>Methanobacteriati</taxon>
        <taxon>Methanobacteriota</taxon>
        <taxon>Stenosarchaea group</taxon>
        <taxon>Methanomicrobia</taxon>
        <taxon>Methanotrichales</taxon>
        <taxon>Methanotrichaceae</taxon>
        <taxon>Methanothrix</taxon>
    </lineage>
</organism>
<keyword evidence="1" id="KW-1133">Transmembrane helix</keyword>
<protein>
    <submittedName>
        <fullName evidence="3">CHAT domain-containing protein</fullName>
    </submittedName>
</protein>